<accession>A0ABV3Z2F7</accession>
<evidence type="ECO:0000313" key="2">
    <source>
        <dbReference type="EMBL" id="MEX6632442.1"/>
    </source>
</evidence>
<evidence type="ECO:0000313" key="3">
    <source>
        <dbReference type="Proteomes" id="UP001560685"/>
    </source>
</evidence>
<evidence type="ECO:0008006" key="4">
    <source>
        <dbReference type="Google" id="ProtNLM"/>
    </source>
</evidence>
<comment type="caution">
    <text evidence="2">The sequence shown here is derived from an EMBL/GenBank/DDBJ whole genome shotgun (WGS) entry which is preliminary data.</text>
</comment>
<protein>
    <recommendedName>
        <fullName evidence="4">Sel1 repeat family protein</fullName>
    </recommendedName>
</protein>
<name>A0ABV3Z2F7_9PROT</name>
<evidence type="ECO:0000256" key="1">
    <source>
        <dbReference type="SAM" id="SignalP"/>
    </source>
</evidence>
<gene>
    <name evidence="2" type="ORF">ABFZ84_02680</name>
</gene>
<dbReference type="RefSeq" id="WP_369312366.1">
    <property type="nucleotide sequence ID" value="NZ_JBEHZE010000001.1"/>
</dbReference>
<proteinExistence type="predicted"/>
<dbReference type="EMBL" id="JBEHZE010000001">
    <property type="protein sequence ID" value="MEX6632442.1"/>
    <property type="molecule type" value="Genomic_DNA"/>
</dbReference>
<dbReference type="InterPro" id="IPR011990">
    <property type="entry name" value="TPR-like_helical_dom_sf"/>
</dbReference>
<dbReference type="InterPro" id="IPR006597">
    <property type="entry name" value="Sel1-like"/>
</dbReference>
<organism evidence="2 3">
    <name type="scientific">Hyphococcus lacteus</name>
    <dbReference type="NCBI Taxonomy" id="3143536"/>
    <lineage>
        <taxon>Bacteria</taxon>
        <taxon>Pseudomonadati</taxon>
        <taxon>Pseudomonadota</taxon>
        <taxon>Alphaproteobacteria</taxon>
        <taxon>Parvularculales</taxon>
        <taxon>Parvularculaceae</taxon>
        <taxon>Hyphococcus</taxon>
    </lineage>
</organism>
<reference evidence="2 3" key="1">
    <citation type="submission" date="2024-05" db="EMBL/GenBank/DDBJ databases">
        <title>Three bacterial strains, DH-69, EH-24, and ECK-19 isolated from coastal sediments.</title>
        <authorList>
            <person name="Ye Y.-Q."/>
            <person name="Du Z.-J."/>
        </authorList>
    </citation>
    <scope>NUCLEOTIDE SEQUENCE [LARGE SCALE GENOMIC DNA]</scope>
    <source>
        <strain evidence="2 3">ECK-19</strain>
    </source>
</reference>
<keyword evidence="1" id="KW-0732">Signal</keyword>
<feature type="signal peptide" evidence="1">
    <location>
        <begin position="1"/>
        <end position="20"/>
    </location>
</feature>
<sequence>MKNWMAAVVAVISVSAVAQAGQAIPEATPQYASVPATNSQTISLSEAIQEGVRAYRLGDFPTATALLTVGADAGEPKAQRYLGYMLIEGEAASAENLLGGVQLLKQAARAGDYAALIRLEDLRRKELAHSPTLKDMIEIETVRAESGDPVAAWRLAERYELGDGVVASEVDMVRWLEITAEAEKARFPKADEAAFRLCETFALGENTQNPDRARHWCAKAADNGHAGAAIVLRRLASL</sequence>
<dbReference type="SUPFAM" id="SSF81901">
    <property type="entry name" value="HCP-like"/>
    <property type="match status" value="1"/>
</dbReference>
<dbReference type="Gene3D" id="1.25.40.10">
    <property type="entry name" value="Tetratricopeptide repeat domain"/>
    <property type="match status" value="1"/>
</dbReference>
<dbReference type="Pfam" id="PF08238">
    <property type="entry name" value="Sel1"/>
    <property type="match status" value="3"/>
</dbReference>
<dbReference type="SMART" id="SM00671">
    <property type="entry name" value="SEL1"/>
    <property type="match status" value="3"/>
</dbReference>
<keyword evidence="3" id="KW-1185">Reference proteome</keyword>
<feature type="chain" id="PRO_5047065690" description="Sel1 repeat family protein" evidence="1">
    <location>
        <begin position="21"/>
        <end position="238"/>
    </location>
</feature>
<dbReference type="Proteomes" id="UP001560685">
    <property type="component" value="Unassembled WGS sequence"/>
</dbReference>